<dbReference type="InterPro" id="IPR023375">
    <property type="entry name" value="ADC_dom_sf"/>
</dbReference>
<dbReference type="InterPro" id="IPR018644">
    <property type="entry name" value="DUF2071"/>
</dbReference>
<dbReference type="AlphaFoldDB" id="A0A0A6VW53"/>
<dbReference type="RefSeq" id="WP_035924425.1">
    <property type="nucleotide sequence ID" value="NZ_JSUH01000003.1"/>
</dbReference>
<sequence>MDQRWEDAVFLHWRIPVSAAAARMPPGVRADVVDGSAWAGLVGFRMQRIRLGAAVPLPYWGSFPEINVRLYSREPDGTRAVVFLSLDAPRLAVVLGARAAGLPYVWSQCRAVAPDGPDPAYGYDVVRRRGRTTSSFAVHPDRAARADDELSLELTARFGLHSRFAGRTVHVPVSHEPWPLHPAAVAHLEDGLLAAAGLDVDGPPESVLFSPGVRTRIGQPRTVPGT</sequence>
<reference evidence="1 2" key="1">
    <citation type="journal article" date="2003" name="Int. J. Syst. Evol. Microbiol.">
        <title>Kocuria polaris sp. nov., an orange-pigmented psychrophilic bacterium isolated from an Antarctic cyanobacterial mat sample.</title>
        <authorList>
            <person name="Reddy G.S."/>
            <person name="Prakash J.S."/>
            <person name="Prabahar V."/>
            <person name="Matsumoto G.I."/>
            <person name="Stackebrandt E."/>
            <person name="Shivaji S."/>
        </authorList>
    </citation>
    <scope>NUCLEOTIDE SEQUENCE [LARGE SCALE GENOMIC DNA]</scope>
    <source>
        <strain evidence="1 2">CMS 76or</strain>
    </source>
</reference>
<comment type="caution">
    <text evidence="1">The sequence shown here is derived from an EMBL/GenBank/DDBJ whole genome shotgun (WGS) entry which is preliminary data.</text>
</comment>
<accession>A0A0A6VW53</accession>
<protein>
    <recommendedName>
        <fullName evidence="3">DUF2071 domain-containing protein</fullName>
    </recommendedName>
</protein>
<dbReference type="OrthoDB" id="150993at2"/>
<dbReference type="Pfam" id="PF09844">
    <property type="entry name" value="DUF2071"/>
    <property type="match status" value="1"/>
</dbReference>
<name>A0A0A6VW53_KOCRO</name>
<proteinExistence type="predicted"/>
<dbReference type="EMBL" id="JSUH01000003">
    <property type="protein sequence ID" value="KHD98403.1"/>
    <property type="molecule type" value="Genomic_DNA"/>
</dbReference>
<evidence type="ECO:0000313" key="2">
    <source>
        <dbReference type="Proteomes" id="UP000030466"/>
    </source>
</evidence>
<dbReference type="Proteomes" id="UP000030466">
    <property type="component" value="Unassembled WGS sequence"/>
</dbReference>
<evidence type="ECO:0008006" key="3">
    <source>
        <dbReference type="Google" id="ProtNLM"/>
    </source>
</evidence>
<organism evidence="1 2">
    <name type="scientific">Kocuria rosea subsp. polaris</name>
    <dbReference type="NCBI Taxonomy" id="136273"/>
    <lineage>
        <taxon>Bacteria</taxon>
        <taxon>Bacillati</taxon>
        <taxon>Actinomycetota</taxon>
        <taxon>Actinomycetes</taxon>
        <taxon>Micrococcales</taxon>
        <taxon>Micrococcaceae</taxon>
        <taxon>Kocuria</taxon>
    </lineage>
</organism>
<keyword evidence="2" id="KW-1185">Reference proteome</keyword>
<gene>
    <name evidence="1" type="ORF">GY22_05015</name>
</gene>
<dbReference type="PANTHER" id="PTHR39186">
    <property type="entry name" value="DUF2071 FAMILY PROTEIN"/>
    <property type="match status" value="1"/>
</dbReference>
<evidence type="ECO:0000313" key="1">
    <source>
        <dbReference type="EMBL" id="KHD98403.1"/>
    </source>
</evidence>
<dbReference type="PANTHER" id="PTHR39186:SF1">
    <property type="entry name" value="DUF2071 DOMAIN-CONTAINING PROTEIN"/>
    <property type="match status" value="1"/>
</dbReference>
<dbReference type="SUPFAM" id="SSF160104">
    <property type="entry name" value="Acetoacetate decarboxylase-like"/>
    <property type="match status" value="1"/>
</dbReference>